<evidence type="ECO:0000313" key="10">
    <source>
        <dbReference type="EMBL" id="KKG67581.1"/>
    </source>
</evidence>
<dbReference type="Proteomes" id="UP000034021">
    <property type="component" value="Unassembled WGS sequence"/>
</dbReference>
<evidence type="ECO:0000313" key="66">
    <source>
        <dbReference type="Proteomes" id="UP000467371"/>
    </source>
</evidence>
<protein>
    <submittedName>
        <fullName evidence="33 34">Hydrolase</fullName>
    </submittedName>
    <submittedName>
        <fullName evidence="14">DeoR faimly transcriptional regulator</fullName>
    </submittedName>
</protein>
<dbReference type="Proteomes" id="UP000034040">
    <property type="component" value="Unassembled WGS sequence"/>
</dbReference>
<evidence type="ECO:0000313" key="57">
    <source>
        <dbReference type="Proteomes" id="UP000034668"/>
    </source>
</evidence>
<dbReference type="Proteomes" id="UP000034657">
    <property type="component" value="Unassembled WGS sequence"/>
</dbReference>
<evidence type="ECO:0000313" key="30">
    <source>
        <dbReference type="EMBL" id="KKH93197.1"/>
    </source>
</evidence>
<dbReference type="InterPro" id="IPR002925">
    <property type="entry name" value="Dienelactn_hydro"/>
</dbReference>
<evidence type="ECO:0000313" key="38">
    <source>
        <dbReference type="Proteomes" id="UP000033885"/>
    </source>
</evidence>
<dbReference type="Proteomes" id="UP000034578">
    <property type="component" value="Unassembled WGS sequence"/>
</dbReference>
<dbReference type="EMBL" id="CP029709">
    <property type="protein sequence ID" value="QCR15649.1"/>
    <property type="molecule type" value="Genomic_DNA"/>
</dbReference>
<dbReference type="EMBL" id="JJOR01000150">
    <property type="protein sequence ID" value="KKG00342.1"/>
    <property type="molecule type" value="Genomic_DNA"/>
</dbReference>
<keyword evidence="33" id="KW-0378">Hydrolase</keyword>
<dbReference type="Proteomes" id="UP000033835">
    <property type="component" value="Unassembled WGS sequence"/>
</dbReference>
<evidence type="ECO:0000313" key="63">
    <source>
        <dbReference type="Proteomes" id="UP000034925"/>
    </source>
</evidence>
<dbReference type="Proteomes" id="UP000034937">
    <property type="component" value="Unassembled WGS sequence"/>
</dbReference>
<evidence type="ECO:0000313" key="6">
    <source>
        <dbReference type="EMBL" id="KKG35732.1"/>
    </source>
</evidence>
<dbReference type="Proteomes" id="UP000034399">
    <property type="component" value="Unassembled WGS sequence"/>
</dbReference>
<dbReference type="EMBL" id="JJRB01000066">
    <property type="protein sequence ID" value="KKI04001.1"/>
    <property type="molecule type" value="Genomic_DNA"/>
</dbReference>
<dbReference type="GO" id="GO:0052689">
    <property type="term" value="F:carboxylic ester hydrolase activity"/>
    <property type="evidence" value="ECO:0007669"/>
    <property type="project" value="TreeGrafter"/>
</dbReference>
<evidence type="ECO:0000313" key="28">
    <source>
        <dbReference type="EMBL" id="KKH88327.1"/>
    </source>
</evidence>
<reference evidence="35 36" key="1">
    <citation type="journal article" date="2015" name="ISME J.">
        <title>Genomic and phenotypic differentiation among Methanosarcina mazei populations from Columbia River sediment.</title>
        <authorList>
            <person name="Youngblut N.D."/>
            <person name="Wirth J.S."/>
            <person name="Henriksen J.R."/>
            <person name="Smith M."/>
            <person name="Simon H."/>
            <person name="Metcalf W.W."/>
            <person name="Whitaker R.J."/>
        </authorList>
    </citation>
    <scope>NUCLEOTIDE SEQUENCE [LARGE SCALE GENOMIC DNA]</scope>
    <source>
        <strain evidence="16 44">1.F.A.2.8</strain>
        <strain evidence="18 59">1.H.A.1A.1</strain>
        <strain evidence="17 39">1.H.A.1A.3</strain>
        <strain evidence="19 37">1.H.A.1A.6</strain>
        <strain evidence="20 45">1.H.A.2.3</strain>
        <strain evidence="21 58">1.H.A.2.7</strain>
        <strain evidence="22">1.H.A.2.8</strain>
        <strain evidence="25 63">1.H.M.1A.1</strain>
        <strain evidence="24 40">1.H.M.1A.2</strain>
        <strain evidence="23 61">1.H.M.1A.3</strain>
        <strain evidence="28 42">1.H.M.2.1</strain>
        <strain evidence="26 35">1.H.M.2.2</strain>
        <strain evidence="27 64">1.H.M.2.3</strain>
        <strain evidence="29 57">1.H.M.2.4</strain>
        <strain evidence="30 62">1.H.T.2.1</strain>
        <strain evidence="31 38">1.H.T.2.3</strain>
        <strain evidence="32 52">1.H.T.2.5</strain>
        <strain evidence="2 41">2.F.A.2.3</strain>
        <strain evidence="3 54">2.F.A.2.4</strain>
        <strain evidence="4 55">2.F.T.0.2</strain>
        <strain evidence="5 49">3.F.A.1A.1</strain>
        <strain evidence="6 48">3.F.A.1B.1</strain>
        <strain evidence="7 43">3.F.T.1A.1</strain>
        <strain evidence="9 47">3.F.T.1A.2</strain>
        <strain evidence="8 53">3.F.T.1A.4</strain>
        <strain evidence="10 50">3.F.T.2.1</strain>
        <strain evidence="11 60">3.H.A.2.4</strain>
        <strain evidence="12 56">3.H.M.1A.1</strain>
        <strain evidence="13 51">3.H.M.1B.1</strain>
        <strain evidence="15 36">3.H.M.1B.2</strain>
        <strain evidence="14 46">3.H.M.1B.5</strain>
    </source>
</reference>
<evidence type="ECO:0000313" key="12">
    <source>
        <dbReference type="EMBL" id="KKG90270.1"/>
    </source>
</evidence>
<dbReference type="EMBL" id="JJPC01000055">
    <property type="protein sequence ID" value="KKG35732.1"/>
    <property type="molecule type" value="Genomic_DNA"/>
</dbReference>
<evidence type="ECO:0000313" key="53">
    <source>
        <dbReference type="Proteomes" id="UP000034566"/>
    </source>
</evidence>
<keyword evidence="54" id="KW-1185">Reference proteome</keyword>
<evidence type="ECO:0000313" key="55">
    <source>
        <dbReference type="Proteomes" id="UP000034597"/>
    </source>
</evidence>
<dbReference type="Proteomes" id="UP000034925">
    <property type="component" value="Unassembled WGS sequence"/>
</dbReference>
<dbReference type="Proteomes" id="UP000034872">
    <property type="component" value="Unassembled WGS sequence"/>
</dbReference>
<dbReference type="Proteomes" id="UP000300067">
    <property type="component" value="Chromosome"/>
</dbReference>
<dbReference type="Proteomes" id="UP000034566">
    <property type="component" value="Unassembled WGS sequence"/>
</dbReference>
<feature type="domain" description="Dienelactone hydrolase" evidence="1">
    <location>
        <begin position="30"/>
        <end position="207"/>
    </location>
</feature>
<evidence type="ECO:0000313" key="33">
    <source>
        <dbReference type="EMBL" id="QCR15649.1"/>
    </source>
</evidence>
<dbReference type="PANTHER" id="PTHR43265:SF1">
    <property type="entry name" value="ESTERASE ESTD"/>
    <property type="match status" value="1"/>
</dbReference>
<dbReference type="PATRIC" id="fig|2209.42.peg.2628"/>
<evidence type="ECO:0000313" key="22">
    <source>
        <dbReference type="EMBL" id="KKH65209.1"/>
    </source>
</evidence>
<evidence type="ECO:0000313" key="15">
    <source>
        <dbReference type="EMBL" id="KKH00102.1"/>
    </source>
</evidence>
<dbReference type="EMBL" id="JJQO01000296">
    <property type="protein sequence ID" value="KKH60421.1"/>
    <property type="molecule type" value="Genomic_DNA"/>
</dbReference>
<dbReference type="EMBL" id="JJPP01000070">
    <property type="protein sequence ID" value="KKG80085.1"/>
    <property type="molecule type" value="Genomic_DNA"/>
</dbReference>
<proteinExistence type="predicted"/>
<dbReference type="EMBL" id="JJQR01000008">
    <property type="protein sequence ID" value="KKH79164.1"/>
    <property type="molecule type" value="Genomic_DNA"/>
</dbReference>
<evidence type="ECO:0000313" key="9">
    <source>
        <dbReference type="EMBL" id="KKG63256.1"/>
    </source>
</evidence>
<dbReference type="Proteomes" id="UP000034817">
    <property type="component" value="Unassembled WGS sequence"/>
</dbReference>
<dbReference type="Gene3D" id="3.40.50.1820">
    <property type="entry name" value="alpha/beta hydrolase"/>
    <property type="match status" value="1"/>
</dbReference>
<evidence type="ECO:0000313" key="65">
    <source>
        <dbReference type="Proteomes" id="UP000300067"/>
    </source>
</evidence>
<dbReference type="EMBL" id="JJQU01000064">
    <property type="protein sequence ID" value="KKH88327.1"/>
    <property type="molecule type" value="Genomic_DNA"/>
</dbReference>
<gene>
    <name evidence="33" type="ORF">DKM28_05880</name>
    <name evidence="6" type="ORF">DU30_06180</name>
    <name evidence="2" type="ORF">DU31_09560</name>
    <name evidence="7" type="ORF">DU33_11990</name>
    <name evidence="4" type="ORF">DU40_19990</name>
    <name evidence="8" type="ORF">DU45_05800</name>
    <name evidence="3" type="ORF">DU47_11420</name>
    <name evidence="17" type="ORF">DU50_14320</name>
    <name evidence="5" type="ORF">DU52_18425</name>
    <name evidence="18" type="ORF">DU54_17110</name>
    <name evidence="11" type="ORF">DU55_09750</name>
    <name evidence="14" type="ORF">DU56_11735</name>
    <name evidence="16" type="ORF">DU58_01880</name>
    <name evidence="9" type="ORF">DU64_09235</name>
    <name evidence="13" type="ORF">DU66_14085</name>
    <name evidence="10" type="ORF">DU67_11115</name>
    <name evidence="15" type="ORF">DU68_11790</name>
    <name evidence="12" type="ORF">DU69_06600</name>
    <name evidence="22" type="ORF">DU73_03615</name>
    <name evidence="21" type="ORF">DU75_10275</name>
    <name evidence="20" type="ORF">DU76_03515</name>
    <name evidence="24" type="ORF">DU77_11690</name>
    <name evidence="23" type="ORF">DU78_14460</name>
    <name evidence="29" type="ORF">DU79_08070</name>
    <name evidence="28" type="ORF">DU80_09185</name>
    <name evidence="31" type="ORF">DU81_11720</name>
    <name evidence="26" type="ORF">DU82_10040</name>
    <name evidence="32" type="ORF">DU83_12175</name>
    <name evidence="30" type="ORF">DU84_05205</name>
    <name evidence="19" type="ORF">DU85_12675</name>
    <name evidence="25" type="ORF">DU86_03235</name>
    <name evidence="27" type="ORF">DU88_09825</name>
    <name evidence="34" type="ORF">FQU78_15520</name>
</gene>
<evidence type="ECO:0000313" key="18">
    <source>
        <dbReference type="EMBL" id="KKH35998.1"/>
    </source>
</evidence>
<dbReference type="Proteomes" id="UP000034142">
    <property type="component" value="Unassembled WGS sequence"/>
</dbReference>
<dbReference type="EMBL" id="JJPA01000153">
    <property type="protein sequence ID" value="KKG31237.1"/>
    <property type="molecule type" value="Genomic_DNA"/>
</dbReference>
<evidence type="ECO:0000313" key="36">
    <source>
        <dbReference type="Proteomes" id="UP000033835"/>
    </source>
</evidence>
<evidence type="ECO:0000313" key="11">
    <source>
        <dbReference type="EMBL" id="KKG80085.1"/>
    </source>
</evidence>
<dbReference type="EMBL" id="JJQW01000064">
    <property type="protein sequence ID" value="KKH88246.1"/>
    <property type="molecule type" value="Genomic_DNA"/>
</dbReference>
<dbReference type="SUPFAM" id="SSF53474">
    <property type="entry name" value="alpha/beta-Hydrolases"/>
    <property type="match status" value="1"/>
</dbReference>
<dbReference type="EMBL" id="JJQV01000105">
    <property type="protein sequence ID" value="KKH81718.1"/>
    <property type="molecule type" value="Genomic_DNA"/>
</dbReference>
<dbReference type="RefSeq" id="WP_048037446.1">
    <property type="nucleotide sequence ID" value="NZ_AP019780.1"/>
</dbReference>
<evidence type="ECO:0000313" key="21">
    <source>
        <dbReference type="EMBL" id="KKH60421.1"/>
    </source>
</evidence>
<evidence type="ECO:0000313" key="56">
    <source>
        <dbReference type="Proteomes" id="UP000034657"/>
    </source>
</evidence>
<evidence type="ECO:0000313" key="23">
    <source>
        <dbReference type="EMBL" id="KKH73294.1"/>
    </source>
</evidence>
<dbReference type="EMBL" id="JJQS01000103">
    <property type="protein sequence ID" value="KKH73315.1"/>
    <property type="molecule type" value="Genomic_DNA"/>
</dbReference>
<dbReference type="EMBL" id="JJQD01000155">
    <property type="protein sequence ID" value="KKH25671.1"/>
    <property type="molecule type" value="Genomic_DNA"/>
</dbReference>
<dbReference type="EMBL" id="JJQH01000200">
    <property type="protein sequence ID" value="KKH34029.1"/>
    <property type="molecule type" value="Genomic_DNA"/>
</dbReference>
<evidence type="ECO:0000313" key="42">
    <source>
        <dbReference type="Proteomes" id="UP000034152"/>
    </source>
</evidence>
<dbReference type="EMBL" id="JJPJ01000057">
    <property type="protein sequence ID" value="KKG63256.1"/>
    <property type="molecule type" value="Genomic_DNA"/>
</dbReference>
<dbReference type="EMBL" id="JJRA01000134">
    <property type="protein sequence ID" value="KKI01003.1"/>
    <property type="molecule type" value="Genomic_DNA"/>
</dbReference>
<dbReference type="EMBL" id="JJQZ01000136">
    <property type="protein sequence ID" value="KKH93197.1"/>
    <property type="molecule type" value="Genomic_DNA"/>
</dbReference>
<dbReference type="EMBL" id="JJPU01000178">
    <property type="protein sequence ID" value="KKG92619.1"/>
    <property type="molecule type" value="Genomic_DNA"/>
</dbReference>
<dbReference type="EMBL" id="JJQX01000226">
    <property type="protein sequence ID" value="KKH89318.1"/>
    <property type="molecule type" value="Genomic_DNA"/>
</dbReference>
<evidence type="ECO:0000313" key="45">
    <source>
        <dbReference type="Proteomes" id="UP000034232"/>
    </source>
</evidence>
<dbReference type="EMBL" id="JJOS01000080">
    <property type="protein sequence ID" value="KKG01654.1"/>
    <property type="molecule type" value="Genomic_DNA"/>
</dbReference>
<evidence type="ECO:0000313" key="17">
    <source>
        <dbReference type="EMBL" id="KKH34029.1"/>
    </source>
</evidence>
<dbReference type="PANTHER" id="PTHR43265">
    <property type="entry name" value="ESTERASE ESTD"/>
    <property type="match status" value="1"/>
</dbReference>
<dbReference type="Proteomes" id="UP000034279">
    <property type="component" value="Unassembled WGS sequence"/>
</dbReference>
<dbReference type="InterPro" id="IPR029058">
    <property type="entry name" value="AB_hydrolase_fold"/>
</dbReference>
<dbReference type="EMBL" id="JJQM01000169">
    <property type="protein sequence ID" value="KKH51331.1"/>
    <property type="molecule type" value="Genomic_DNA"/>
</dbReference>
<dbReference type="GeneID" id="66136739"/>
<name>A0A0F8JCR9_METMZ</name>
<evidence type="ECO:0000313" key="41">
    <source>
        <dbReference type="Proteomes" id="UP000034142"/>
    </source>
</evidence>
<dbReference type="Proteomes" id="UP000467371">
    <property type="component" value="Chromosome"/>
</dbReference>
<dbReference type="Proteomes" id="UP000034597">
    <property type="component" value="Unassembled WGS sequence"/>
</dbReference>
<evidence type="ECO:0000313" key="20">
    <source>
        <dbReference type="EMBL" id="KKH51331.1"/>
    </source>
</evidence>
<evidence type="ECO:0000313" key="54">
    <source>
        <dbReference type="Proteomes" id="UP000034578"/>
    </source>
</evidence>
<dbReference type="InterPro" id="IPR053145">
    <property type="entry name" value="AB_hydrolase_Est10"/>
</dbReference>
<evidence type="ECO:0000313" key="43">
    <source>
        <dbReference type="Proteomes" id="UP000034188"/>
    </source>
</evidence>
<dbReference type="EMBL" id="JJPW01000072">
    <property type="protein sequence ID" value="KKG99166.1"/>
    <property type="molecule type" value="Genomic_DNA"/>
</dbReference>
<dbReference type="EMBL" id="JJQJ01000228">
    <property type="protein sequence ID" value="KKH43569.1"/>
    <property type="molecule type" value="Genomic_DNA"/>
</dbReference>
<evidence type="ECO:0000313" key="25">
    <source>
        <dbReference type="EMBL" id="KKH79164.1"/>
    </source>
</evidence>
<evidence type="ECO:0000313" key="44">
    <source>
        <dbReference type="Proteomes" id="UP000034227"/>
    </source>
</evidence>
<dbReference type="EMBL" id="JJPV01000059">
    <property type="protein sequence ID" value="KKH00102.1"/>
    <property type="molecule type" value="Genomic_DNA"/>
</dbReference>
<evidence type="ECO:0000313" key="7">
    <source>
        <dbReference type="EMBL" id="KKG55686.1"/>
    </source>
</evidence>
<evidence type="ECO:0000313" key="29">
    <source>
        <dbReference type="EMBL" id="KKH89318.1"/>
    </source>
</evidence>
<evidence type="ECO:0000313" key="5">
    <source>
        <dbReference type="EMBL" id="KKG31237.1"/>
    </source>
</evidence>
<evidence type="ECO:0000313" key="50">
    <source>
        <dbReference type="Proteomes" id="UP000034424"/>
    </source>
</evidence>
<evidence type="ECO:0000313" key="37">
    <source>
        <dbReference type="Proteomes" id="UP000033864"/>
    </source>
</evidence>
<dbReference type="Pfam" id="PF01738">
    <property type="entry name" value="DLH"/>
    <property type="match status" value="1"/>
</dbReference>
<evidence type="ECO:0000313" key="40">
    <source>
        <dbReference type="Proteomes" id="UP000034040"/>
    </source>
</evidence>
<dbReference type="Proteomes" id="UP000034758">
    <property type="component" value="Unassembled WGS sequence"/>
</dbReference>
<dbReference type="EMBL" id="JJOT01000028">
    <property type="protein sequence ID" value="KKG04739.1"/>
    <property type="molecule type" value="Genomic_DNA"/>
</dbReference>
<dbReference type="Proteomes" id="UP000034188">
    <property type="component" value="Unassembled WGS sequence"/>
</dbReference>
<evidence type="ECO:0000313" key="4">
    <source>
        <dbReference type="EMBL" id="KKG04739.1"/>
    </source>
</evidence>
<dbReference type="EMBL" id="JJQP01000171">
    <property type="protein sequence ID" value="KKH65209.1"/>
    <property type="molecule type" value="Genomic_DNA"/>
</dbReference>
<evidence type="ECO:0000313" key="34">
    <source>
        <dbReference type="EMBL" id="QIB92259.1"/>
    </source>
</evidence>
<dbReference type="EMBL" id="CP042908">
    <property type="protein sequence ID" value="QIB92259.1"/>
    <property type="molecule type" value="Genomic_DNA"/>
</dbReference>
<dbReference type="EMBL" id="JJQT01000224">
    <property type="protein sequence ID" value="KKH73294.1"/>
    <property type="molecule type" value="Genomic_DNA"/>
</dbReference>
<evidence type="ECO:0000313" key="64">
    <source>
        <dbReference type="Proteomes" id="UP000034937"/>
    </source>
</evidence>
<dbReference type="Proteomes" id="UP000034253">
    <property type="component" value="Unassembled WGS sequence"/>
</dbReference>
<dbReference type="Proteomes" id="UP000034152">
    <property type="component" value="Unassembled WGS sequence"/>
</dbReference>
<evidence type="ECO:0000313" key="13">
    <source>
        <dbReference type="EMBL" id="KKG92619.1"/>
    </source>
</evidence>
<evidence type="ECO:0000313" key="39">
    <source>
        <dbReference type="Proteomes" id="UP000034021"/>
    </source>
</evidence>
<evidence type="ECO:0000313" key="59">
    <source>
        <dbReference type="Proteomes" id="UP000034758"/>
    </source>
</evidence>
<dbReference type="Proteomes" id="UP000033885">
    <property type="component" value="Unassembled WGS sequence"/>
</dbReference>
<dbReference type="Proteomes" id="UP000034668">
    <property type="component" value="Unassembled WGS sequence"/>
</dbReference>
<evidence type="ECO:0000313" key="35">
    <source>
        <dbReference type="Proteomes" id="UP000033814"/>
    </source>
</evidence>
<reference evidence="34 66" key="3">
    <citation type="journal article" date="2020" name="Environ. Microbiol. Rep.">
        <title>Redox cycling of Fe(II) and Fe(III) in magnetite accelerates aceticlastic methanogenesis by Methanosarcina mazei.</title>
        <authorList>
            <person name="Wang H."/>
            <person name="Byrne J.M."/>
            <person name="Liu P."/>
            <person name="Liu J."/>
            <person name="Dong X."/>
            <person name="Lu Y."/>
        </authorList>
    </citation>
    <scope>NUCLEOTIDE SEQUENCE [LARGE SCALE GENOMIC DNA]</scope>
    <source>
        <strain evidence="66">zm-15</strain>
        <strain evidence="34">Zm-15</strain>
    </source>
</reference>
<evidence type="ECO:0000313" key="47">
    <source>
        <dbReference type="Proteomes" id="UP000034279"/>
    </source>
</evidence>
<evidence type="ECO:0000313" key="24">
    <source>
        <dbReference type="EMBL" id="KKH73315.1"/>
    </source>
</evidence>
<dbReference type="Proteomes" id="UP000034232">
    <property type="component" value="Unassembled WGS sequence"/>
</dbReference>
<evidence type="ECO:0000313" key="3">
    <source>
        <dbReference type="EMBL" id="KKG01654.1"/>
    </source>
</evidence>
<dbReference type="Proteomes" id="UP000033814">
    <property type="component" value="Unassembled WGS sequence"/>
</dbReference>
<evidence type="ECO:0000313" key="58">
    <source>
        <dbReference type="Proteomes" id="UP000034692"/>
    </source>
</evidence>
<dbReference type="Proteomes" id="UP000034227">
    <property type="component" value="Unassembled WGS sequence"/>
</dbReference>
<evidence type="ECO:0000313" key="8">
    <source>
        <dbReference type="EMBL" id="KKG61319.1"/>
    </source>
</evidence>
<evidence type="ECO:0000313" key="61">
    <source>
        <dbReference type="Proteomes" id="UP000034842"/>
    </source>
</evidence>
<dbReference type="Proteomes" id="UP000034468">
    <property type="component" value="Unassembled WGS sequence"/>
</dbReference>
<dbReference type="Proteomes" id="UP000034424">
    <property type="component" value="Unassembled WGS sequence"/>
</dbReference>
<evidence type="ECO:0000313" key="31">
    <source>
        <dbReference type="EMBL" id="KKI01003.1"/>
    </source>
</evidence>
<organism evidence="14 46">
    <name type="scientific">Methanosarcina mazei</name>
    <name type="common">Methanosarcina frisia</name>
    <dbReference type="NCBI Taxonomy" id="2209"/>
    <lineage>
        <taxon>Archaea</taxon>
        <taxon>Methanobacteriati</taxon>
        <taxon>Methanobacteriota</taxon>
        <taxon>Stenosarchaea group</taxon>
        <taxon>Methanomicrobia</taxon>
        <taxon>Methanosarcinales</taxon>
        <taxon>Methanosarcinaceae</taxon>
        <taxon>Methanosarcina</taxon>
    </lineage>
</organism>
<evidence type="ECO:0000259" key="1">
    <source>
        <dbReference type="Pfam" id="PF01738"/>
    </source>
</evidence>
<evidence type="ECO:0000313" key="49">
    <source>
        <dbReference type="Proteomes" id="UP000034399"/>
    </source>
</evidence>
<evidence type="ECO:0000313" key="52">
    <source>
        <dbReference type="Proteomes" id="UP000034547"/>
    </source>
</evidence>
<evidence type="ECO:0000313" key="27">
    <source>
        <dbReference type="EMBL" id="KKH88246.1"/>
    </source>
</evidence>
<evidence type="ECO:0000313" key="48">
    <source>
        <dbReference type="Proteomes" id="UP000034298"/>
    </source>
</evidence>
<accession>A0A0F8JCR9</accession>
<dbReference type="EMBL" id="JJPT01000102">
    <property type="protein sequence ID" value="KKG90270.1"/>
    <property type="molecule type" value="Genomic_DNA"/>
</dbReference>
<evidence type="ECO:0000313" key="62">
    <source>
        <dbReference type="Proteomes" id="UP000034872"/>
    </source>
</evidence>
<evidence type="ECO:0000313" key="51">
    <source>
        <dbReference type="Proteomes" id="UP000034468"/>
    </source>
</evidence>
<evidence type="ECO:0000313" key="60">
    <source>
        <dbReference type="Proteomes" id="UP000034817"/>
    </source>
</evidence>
<evidence type="ECO:0000313" key="2">
    <source>
        <dbReference type="EMBL" id="KKG00342.1"/>
    </source>
</evidence>
<evidence type="ECO:0000313" key="26">
    <source>
        <dbReference type="EMBL" id="KKH81718.1"/>
    </source>
</evidence>
<evidence type="ECO:0000313" key="19">
    <source>
        <dbReference type="EMBL" id="KKH43569.1"/>
    </source>
</evidence>
<dbReference type="EMBL" id="JJQG01000125">
    <property type="protein sequence ID" value="KKH35998.1"/>
    <property type="molecule type" value="Genomic_DNA"/>
</dbReference>
<dbReference type="AlphaFoldDB" id="A0A0F8JCR9"/>
<dbReference type="EMBL" id="JJPK01000066">
    <property type="protein sequence ID" value="KKG61319.1"/>
    <property type="molecule type" value="Genomic_DNA"/>
</dbReference>
<dbReference type="Proteomes" id="UP000034547">
    <property type="component" value="Unassembled WGS sequence"/>
</dbReference>
<evidence type="ECO:0000313" key="14">
    <source>
        <dbReference type="EMBL" id="KKG99166.1"/>
    </source>
</evidence>
<evidence type="ECO:0000313" key="46">
    <source>
        <dbReference type="Proteomes" id="UP000034253"/>
    </source>
</evidence>
<evidence type="ECO:0000313" key="32">
    <source>
        <dbReference type="EMBL" id="KKI04001.1"/>
    </source>
</evidence>
<dbReference type="Proteomes" id="UP000034298">
    <property type="component" value="Unassembled WGS sequence"/>
</dbReference>
<evidence type="ECO:0000313" key="16">
    <source>
        <dbReference type="EMBL" id="KKH25671.1"/>
    </source>
</evidence>
<dbReference type="Proteomes" id="UP000033864">
    <property type="component" value="Unassembled WGS sequence"/>
</dbReference>
<dbReference type="EMBL" id="JJPI01000051">
    <property type="protein sequence ID" value="KKG55686.1"/>
    <property type="molecule type" value="Genomic_DNA"/>
</dbReference>
<sequence length="226" mass="24954">MNSSSDNYKRDIEVRIPVDSINLEGNLNIPERARGIVIFVHGSGSSRHSPRNQYVADELRRAGLGTLLFDLLTIEEERIDMMTRHLRFDIELLSKRLIDVTGWVLNRPETRDLNIGYFGASTGAAAALIAAKEYATAVKAVVSRGGRPDLAESALIHVKAPTLLIVGGKDTQVIDLNKWALERIVALDKELKIVPGATHLFEEPGALEEVARLAGKWFTRYLADGV</sequence>
<dbReference type="EMBL" id="JJPL01000026">
    <property type="protein sequence ID" value="KKG67581.1"/>
    <property type="molecule type" value="Genomic_DNA"/>
</dbReference>
<dbReference type="Proteomes" id="UP000034692">
    <property type="component" value="Unassembled WGS sequence"/>
</dbReference>
<reference evidence="33 65" key="2">
    <citation type="submission" date="2018-05" db="EMBL/GenBank/DDBJ databases">
        <title>Methanosarcina gilichinskyana sp. nov., a novel methanogenic archaeon isolated from Holocene permafrost, North East Russia.</title>
        <authorList>
            <person name="Oshurkova V."/>
            <person name="Meer M."/>
            <person name="Bochkareva O."/>
            <person name="Shcherbakova V."/>
        </authorList>
    </citation>
    <scope>NUCLEOTIDE SEQUENCE [LARGE SCALE GENOMIC DNA]</scope>
    <source>
        <strain evidence="33 65">JL01</strain>
    </source>
</reference>
<dbReference type="Proteomes" id="UP000034842">
    <property type="component" value="Unassembled WGS sequence"/>
</dbReference>